<dbReference type="Pfam" id="PF16827">
    <property type="entry name" value="zf-HC3"/>
    <property type="match status" value="1"/>
</dbReference>
<name>A0A1M4XPL1_STRHI</name>
<organism evidence="1 2">
    <name type="scientific">Streptoalloteichus hindustanus</name>
    <dbReference type="NCBI Taxonomy" id="2017"/>
    <lineage>
        <taxon>Bacteria</taxon>
        <taxon>Bacillati</taxon>
        <taxon>Actinomycetota</taxon>
        <taxon>Actinomycetes</taxon>
        <taxon>Pseudonocardiales</taxon>
        <taxon>Pseudonocardiaceae</taxon>
        <taxon>Streptoalloteichus</taxon>
    </lineage>
</organism>
<dbReference type="RefSeq" id="WP_159447696.1">
    <property type="nucleotide sequence ID" value="NZ_FQVN01000002.1"/>
</dbReference>
<dbReference type="EMBL" id="FQVN01000002">
    <property type="protein sequence ID" value="SHE95370.1"/>
    <property type="molecule type" value="Genomic_DNA"/>
</dbReference>
<dbReference type="InterPro" id="IPR031795">
    <property type="entry name" value="Zf-HC3"/>
</dbReference>
<gene>
    <name evidence="1" type="ORF">SAMN05444320_10273</name>
</gene>
<keyword evidence="2" id="KW-1185">Reference proteome</keyword>
<dbReference type="GO" id="GO:0008270">
    <property type="term" value="F:zinc ion binding"/>
    <property type="evidence" value="ECO:0007669"/>
    <property type="project" value="UniProtKB-KW"/>
</dbReference>
<proteinExistence type="predicted"/>
<evidence type="ECO:0000313" key="1">
    <source>
        <dbReference type="EMBL" id="SHE95370.1"/>
    </source>
</evidence>
<accession>A0A1M4XPL1</accession>
<reference evidence="1 2" key="1">
    <citation type="submission" date="2016-11" db="EMBL/GenBank/DDBJ databases">
        <authorList>
            <person name="Jaros S."/>
            <person name="Januszkiewicz K."/>
            <person name="Wedrychowicz H."/>
        </authorList>
    </citation>
    <scope>NUCLEOTIDE SEQUENCE [LARGE SCALE GENOMIC DNA]</scope>
    <source>
        <strain evidence="1 2">DSM 44523</strain>
    </source>
</reference>
<dbReference type="Proteomes" id="UP000184501">
    <property type="component" value="Unassembled WGS sequence"/>
</dbReference>
<keyword evidence="1" id="KW-0862">Zinc</keyword>
<keyword evidence="1" id="KW-0863">Zinc-finger</keyword>
<keyword evidence="1" id="KW-0479">Metal-binding</keyword>
<sequence length="97" mass="11164">MSLDFPGHTWLPHDGRRHAYPGAKRSDGDVVTLFCRLSVPVATYPLEGPEWLWPECDVCHVLVGECATRREWAARERRATLHAYGDRPPCREGYRRC</sequence>
<evidence type="ECO:0000313" key="2">
    <source>
        <dbReference type="Proteomes" id="UP000184501"/>
    </source>
</evidence>
<dbReference type="OrthoDB" id="5188746at2"/>
<protein>
    <submittedName>
        <fullName evidence="1">Zinc-finger</fullName>
    </submittedName>
</protein>
<dbReference type="AlphaFoldDB" id="A0A1M4XPL1"/>